<dbReference type="Proteomes" id="UP000217103">
    <property type="component" value="Unassembled WGS sequence"/>
</dbReference>
<dbReference type="InterPro" id="IPR011009">
    <property type="entry name" value="Kinase-like_dom_sf"/>
</dbReference>
<evidence type="ECO:0000313" key="5">
    <source>
        <dbReference type="EMBL" id="SDR32047.1"/>
    </source>
</evidence>
<protein>
    <submittedName>
        <fullName evidence="5">WD domain-containing protein, G-beta repeat-containing protein</fullName>
    </submittedName>
</protein>
<evidence type="ECO:0000256" key="3">
    <source>
        <dbReference type="PROSITE-ProRule" id="PRU00221"/>
    </source>
</evidence>
<dbReference type="PROSITE" id="PS50294">
    <property type="entry name" value="WD_REPEATS_REGION"/>
    <property type="match status" value="1"/>
</dbReference>
<dbReference type="SUPFAM" id="SSF50998">
    <property type="entry name" value="Quinoprotein alcohol dehydrogenase-like"/>
    <property type="match status" value="1"/>
</dbReference>
<dbReference type="PANTHER" id="PTHR19879">
    <property type="entry name" value="TRANSCRIPTION INITIATION FACTOR TFIID"/>
    <property type="match status" value="1"/>
</dbReference>
<dbReference type="GO" id="GO:0005524">
    <property type="term" value="F:ATP binding"/>
    <property type="evidence" value="ECO:0007669"/>
    <property type="project" value="InterPro"/>
</dbReference>
<keyword evidence="1 3" id="KW-0853">WD repeat</keyword>
<dbReference type="SMART" id="SM00320">
    <property type="entry name" value="WD40"/>
    <property type="match status" value="5"/>
</dbReference>
<feature type="domain" description="Protein kinase" evidence="4">
    <location>
        <begin position="16"/>
        <end position="264"/>
    </location>
</feature>
<dbReference type="PROSITE" id="PS50011">
    <property type="entry name" value="PROTEIN_KINASE_DOM"/>
    <property type="match status" value="1"/>
</dbReference>
<dbReference type="SMART" id="SM00220">
    <property type="entry name" value="S_TKc"/>
    <property type="match status" value="1"/>
</dbReference>
<dbReference type="Pfam" id="PF00069">
    <property type="entry name" value="Pkinase"/>
    <property type="match status" value="1"/>
</dbReference>
<dbReference type="InterPro" id="IPR019775">
    <property type="entry name" value="WD40_repeat_CS"/>
</dbReference>
<evidence type="ECO:0000256" key="2">
    <source>
        <dbReference type="ARBA" id="ARBA00022737"/>
    </source>
</evidence>
<dbReference type="InterPro" id="IPR008271">
    <property type="entry name" value="Ser/Thr_kinase_AS"/>
</dbReference>
<proteinExistence type="predicted"/>
<dbReference type="InterPro" id="IPR011048">
    <property type="entry name" value="Haem_d1_sf"/>
</dbReference>
<reference evidence="5 6" key="1">
    <citation type="submission" date="2016-10" db="EMBL/GenBank/DDBJ databases">
        <authorList>
            <person name="de Groot N.N."/>
        </authorList>
    </citation>
    <scope>NUCLEOTIDE SEQUENCE [LARGE SCALE GENOMIC DNA]</scope>
    <source>
        <strain evidence="5 6">DSM 43794</strain>
    </source>
</reference>
<dbReference type="CDD" id="cd14014">
    <property type="entry name" value="STKc_PknB_like"/>
    <property type="match status" value="1"/>
</dbReference>
<dbReference type="PROSITE" id="PS00678">
    <property type="entry name" value="WD_REPEATS_1"/>
    <property type="match status" value="1"/>
</dbReference>
<keyword evidence="6" id="KW-1185">Reference proteome</keyword>
<dbReference type="SUPFAM" id="SSF51004">
    <property type="entry name" value="C-terminal (heme d1) domain of cytochrome cd1-nitrite reductase"/>
    <property type="match status" value="1"/>
</dbReference>
<name>A0A1H1I2Y1_9ACTN</name>
<organism evidence="5 6">
    <name type="scientific">Thermostaphylospora chromogena</name>
    <dbReference type="NCBI Taxonomy" id="35622"/>
    <lineage>
        <taxon>Bacteria</taxon>
        <taxon>Bacillati</taxon>
        <taxon>Actinomycetota</taxon>
        <taxon>Actinomycetes</taxon>
        <taxon>Streptosporangiales</taxon>
        <taxon>Thermomonosporaceae</taxon>
        <taxon>Thermostaphylospora</taxon>
    </lineage>
</organism>
<dbReference type="OrthoDB" id="582179at2"/>
<evidence type="ECO:0000313" key="6">
    <source>
        <dbReference type="Proteomes" id="UP000217103"/>
    </source>
</evidence>
<dbReference type="RefSeq" id="WP_093262637.1">
    <property type="nucleotide sequence ID" value="NZ_FNKK01000002.1"/>
</dbReference>
<dbReference type="GO" id="GO:0004672">
    <property type="term" value="F:protein kinase activity"/>
    <property type="evidence" value="ECO:0007669"/>
    <property type="project" value="InterPro"/>
</dbReference>
<keyword evidence="2" id="KW-0677">Repeat</keyword>
<dbReference type="InterPro" id="IPR011047">
    <property type="entry name" value="Quinoprotein_ADH-like_sf"/>
</dbReference>
<evidence type="ECO:0000259" key="4">
    <source>
        <dbReference type="PROSITE" id="PS50011"/>
    </source>
</evidence>
<dbReference type="AlphaFoldDB" id="A0A1H1I2Y1"/>
<accession>A0A1H1I2Y1</accession>
<feature type="repeat" description="WD" evidence="3">
    <location>
        <begin position="1066"/>
        <end position="1107"/>
    </location>
</feature>
<gene>
    <name evidence="5" type="ORF">SAMN04489764_5124</name>
</gene>
<dbReference type="Gene3D" id="3.30.200.20">
    <property type="entry name" value="Phosphorylase Kinase, domain 1"/>
    <property type="match status" value="1"/>
</dbReference>
<dbReference type="Pfam" id="PF20703">
    <property type="entry name" value="nSTAND1"/>
    <property type="match status" value="1"/>
</dbReference>
<dbReference type="Gene3D" id="1.10.510.10">
    <property type="entry name" value="Transferase(Phosphotransferase) domain 1"/>
    <property type="match status" value="1"/>
</dbReference>
<dbReference type="InterPro" id="IPR000719">
    <property type="entry name" value="Prot_kinase_dom"/>
</dbReference>
<dbReference type="EMBL" id="FNKK01000002">
    <property type="protein sequence ID" value="SDR32047.1"/>
    <property type="molecule type" value="Genomic_DNA"/>
</dbReference>
<dbReference type="Pfam" id="PF00400">
    <property type="entry name" value="WD40"/>
    <property type="match status" value="2"/>
</dbReference>
<dbReference type="STRING" id="35622.SAMN04489764_5124"/>
<dbReference type="InterPro" id="IPR049052">
    <property type="entry name" value="nSTAND1"/>
</dbReference>
<sequence>MAQPLIDGDPQRLGRYWLAGRLGSGGQGIVYEAYDADGTRVAIKMLRGDPAADRELRERMDREVSAARRVASFCTARVLDADLTGARPYIVSEYVEGPTLRGAVTAGRRFAGDELHRLAVAIATALTAIHEAGVVHRDLKPDNVLLGPDGPRVIDFGIARTLETTITSTGIANGTPTYMAPEVFTGQRAGMPADVFAWGAVVLFAATGEDPFRGESLGAVMHRVLSLDPDLSVLPGSLRELVGAALAKDPAVRPTAQELLLALVSGDGKLDIAKLLGEGRRRAGEMSAPAADEPALGTIAEDSYATLSPAERKLVPEVFLRLVTVTPDGELSLCRVPREDLLAGRPPEEAASLARVLAAFSYLITDGEEVGLSRPALPHAWPRLRSWIRTNRNGLAVYGRIAEAARYWHARGRRDADLLQGGSLDDALRWAATERRDITLTPIEREFLEAGAALTRRRARRNRVVSAVMAVLLAVALTAGGLAVRQSAIAAAQRDEADARRIAAIADDLRASDPAQAMLLSVAAWRLAPVPEARTALTGSLAQPEISVFRDPAARAARALSGDGRLMVSVSDDEARLWDVRTGARVGGVAKLGTGGRRVLGVTLSPSGRVLAVATTKEIRLWDVRTGRALPHRYPLSAGAVEFDLTFRFEQHEDLMMITIGQGSDVWNVRTGELMEVPDCCRPIPIPGENAVVLSSLKNGSVDRLSLPDFRRTRIGERCDCHTELAVTPDGGTLALGRDEAISFVDSTTGKEIGSSWAEGSYEGWNGGELRFSPDGTLLASVGDGSVQIYRTAFVQHRTIEEEYPLVMEHRITSTSSSMLRFDGDGKVLRYLDGDSVVSLDIAHLDDPGTEWIAMSPDARLLAGRDRRSGALLLSAPGGDGAGRVTMPGIKIERRHQADLAFNRDGTLLAVTSHDHDSDEFRIKIDVVDIASRTVRRTVLLDIANPLDAMAFSPDSRRLVIAGEGRVMMWDLTRGRMLWDRKREVENAREPGLAFTPDGSVILRDGVTGEVVIFDGDTGEPADSPVGAAEQVVDMAADGTLFILGDAPGRLRVWRPGSAAPRDLTLDGSLRTVTKVTFSADGRLLAAADTDGTVNVWDAATGRQVGRPDTEHVQKIVALAFSTDGSRLFVLDGTGDQRSYPLGPDALVAAVCARAGRDLSAEEWRTHLPERDQTPVCGS</sequence>
<dbReference type="PROSITE" id="PS00108">
    <property type="entry name" value="PROTEIN_KINASE_ST"/>
    <property type="match status" value="1"/>
</dbReference>
<dbReference type="PANTHER" id="PTHR19879:SF9">
    <property type="entry name" value="TRANSCRIPTION INITIATION FACTOR TFIID SUBUNIT 5"/>
    <property type="match status" value="1"/>
</dbReference>
<dbReference type="InterPro" id="IPR015943">
    <property type="entry name" value="WD40/YVTN_repeat-like_dom_sf"/>
</dbReference>
<dbReference type="PROSITE" id="PS50082">
    <property type="entry name" value="WD_REPEATS_2"/>
    <property type="match status" value="1"/>
</dbReference>
<dbReference type="SUPFAM" id="SSF56112">
    <property type="entry name" value="Protein kinase-like (PK-like)"/>
    <property type="match status" value="1"/>
</dbReference>
<dbReference type="InterPro" id="IPR001680">
    <property type="entry name" value="WD40_rpt"/>
</dbReference>
<dbReference type="Gene3D" id="2.130.10.10">
    <property type="entry name" value="YVTN repeat-like/Quinoprotein amine dehydrogenase"/>
    <property type="match status" value="3"/>
</dbReference>
<evidence type="ECO:0000256" key="1">
    <source>
        <dbReference type="ARBA" id="ARBA00022574"/>
    </source>
</evidence>